<name>A0AAE4F1G4_9EURY</name>
<protein>
    <submittedName>
        <fullName evidence="2">Uncharacterized protein</fullName>
    </submittedName>
</protein>
<feature type="compositionally biased region" description="Polar residues" evidence="1">
    <location>
        <begin position="1"/>
        <end position="10"/>
    </location>
</feature>
<dbReference type="RefSeq" id="WP_310898288.1">
    <property type="nucleotide sequence ID" value="NZ_JAMQOM010000027.1"/>
</dbReference>
<dbReference type="Proteomes" id="UP001253439">
    <property type="component" value="Unassembled WGS sequence"/>
</dbReference>
<evidence type="ECO:0000313" key="2">
    <source>
        <dbReference type="EMBL" id="MDS0223812.1"/>
    </source>
</evidence>
<reference evidence="2 3" key="1">
    <citation type="submission" date="2022-06" db="EMBL/GenBank/DDBJ databases">
        <title>Haloarcula sp. a new haloarchaeum isolate from saline soil.</title>
        <authorList>
            <person name="Strakova D."/>
            <person name="Galisteo C."/>
            <person name="Sanchez-Porro C."/>
            <person name="Ventosa A."/>
        </authorList>
    </citation>
    <scope>NUCLEOTIDE SEQUENCE [LARGE SCALE GENOMIC DNA]</scope>
    <source>
        <strain evidence="2 3">S1AR25-5A</strain>
    </source>
</reference>
<evidence type="ECO:0000313" key="3">
    <source>
        <dbReference type="Proteomes" id="UP001253439"/>
    </source>
</evidence>
<comment type="caution">
    <text evidence="2">The sequence shown here is derived from an EMBL/GenBank/DDBJ whole genome shotgun (WGS) entry which is preliminary data.</text>
</comment>
<organism evidence="2 3">
    <name type="scientific">Haloarcula terrestris</name>
    <dbReference type="NCBI Taxonomy" id="2950533"/>
    <lineage>
        <taxon>Archaea</taxon>
        <taxon>Methanobacteriati</taxon>
        <taxon>Methanobacteriota</taxon>
        <taxon>Stenosarchaea group</taxon>
        <taxon>Halobacteria</taxon>
        <taxon>Halobacteriales</taxon>
        <taxon>Haloarculaceae</taxon>
        <taxon>Haloarcula</taxon>
    </lineage>
</organism>
<evidence type="ECO:0000256" key="1">
    <source>
        <dbReference type="SAM" id="MobiDB-lite"/>
    </source>
</evidence>
<keyword evidence="3" id="KW-1185">Reference proteome</keyword>
<dbReference type="AlphaFoldDB" id="A0AAE4F1G4"/>
<gene>
    <name evidence="2" type="ORF">NDI54_21010</name>
</gene>
<accession>A0AAE4F1G4</accession>
<dbReference type="EMBL" id="JAMQOM010000027">
    <property type="protein sequence ID" value="MDS0223812.1"/>
    <property type="molecule type" value="Genomic_DNA"/>
</dbReference>
<proteinExistence type="predicted"/>
<sequence length="94" mass="9922">MQVEHTSSGLTPRVSPEETRLQDSDSAVRVALGRYTVDIVAPAMGEAFAVIGAGVGTEPVPVDVDASTVALLLEVADTVDQRTVWETQAWPLAC</sequence>
<feature type="region of interest" description="Disordered" evidence="1">
    <location>
        <begin position="1"/>
        <end position="23"/>
    </location>
</feature>